<feature type="transmembrane region" description="Helical" evidence="5">
    <location>
        <begin position="190"/>
        <end position="211"/>
    </location>
</feature>
<keyword evidence="4" id="KW-0067">ATP-binding</keyword>
<dbReference type="PROSITE" id="PS50837">
    <property type="entry name" value="NACHT"/>
    <property type="match status" value="1"/>
</dbReference>
<dbReference type="Pfam" id="PF13516">
    <property type="entry name" value="LRR_6"/>
    <property type="match status" value="2"/>
</dbReference>
<proteinExistence type="predicted"/>
<keyword evidence="5" id="KW-1133">Transmembrane helix</keyword>
<keyword evidence="3" id="KW-0547">Nucleotide-binding</keyword>
<dbReference type="InterPro" id="IPR001611">
    <property type="entry name" value="Leu-rich_rpt"/>
</dbReference>
<keyword evidence="5" id="KW-0472">Membrane</keyword>
<keyword evidence="2" id="KW-0677">Repeat</keyword>
<keyword evidence="8" id="KW-1185">Reference proteome</keyword>
<dbReference type="SUPFAM" id="SSF52047">
    <property type="entry name" value="RNI-like"/>
    <property type="match status" value="1"/>
</dbReference>
<dbReference type="Gene3D" id="3.80.10.10">
    <property type="entry name" value="Ribonuclease Inhibitor"/>
    <property type="match status" value="1"/>
</dbReference>
<dbReference type="Pfam" id="PF05729">
    <property type="entry name" value="NACHT"/>
    <property type="match status" value="1"/>
</dbReference>
<evidence type="ECO:0000259" key="6">
    <source>
        <dbReference type="PROSITE" id="PS50837"/>
    </source>
</evidence>
<dbReference type="GO" id="GO:0005524">
    <property type="term" value="F:ATP binding"/>
    <property type="evidence" value="ECO:0007669"/>
    <property type="project" value="UniProtKB-KW"/>
</dbReference>
<dbReference type="SMART" id="SM00368">
    <property type="entry name" value="LRR_RI"/>
    <property type="match status" value="5"/>
</dbReference>
<feature type="domain" description="NACHT" evidence="6">
    <location>
        <begin position="351"/>
        <end position="500"/>
    </location>
</feature>
<evidence type="ECO:0000313" key="7">
    <source>
        <dbReference type="EMBL" id="PFX15755.1"/>
    </source>
</evidence>
<feature type="transmembrane region" description="Helical" evidence="5">
    <location>
        <begin position="121"/>
        <end position="140"/>
    </location>
</feature>
<name>A0A2B4RHL0_STYPI</name>
<dbReference type="Proteomes" id="UP000225706">
    <property type="component" value="Unassembled WGS sequence"/>
</dbReference>
<organism evidence="7 8">
    <name type="scientific">Stylophora pistillata</name>
    <name type="common">Smooth cauliflower coral</name>
    <dbReference type="NCBI Taxonomy" id="50429"/>
    <lineage>
        <taxon>Eukaryota</taxon>
        <taxon>Metazoa</taxon>
        <taxon>Cnidaria</taxon>
        <taxon>Anthozoa</taxon>
        <taxon>Hexacorallia</taxon>
        <taxon>Scleractinia</taxon>
        <taxon>Astrocoeniina</taxon>
        <taxon>Pocilloporidae</taxon>
        <taxon>Stylophora</taxon>
    </lineage>
</organism>
<dbReference type="PANTHER" id="PTHR24106">
    <property type="entry name" value="NACHT, LRR AND CARD DOMAINS-CONTAINING"/>
    <property type="match status" value="1"/>
</dbReference>
<feature type="transmembrane region" description="Helical" evidence="5">
    <location>
        <begin position="550"/>
        <end position="571"/>
    </location>
</feature>
<sequence length="972" mass="111035">MLWNSILLSEIRIDCSLNETAPESSSGWYLSDVRGKERPIRGNWAPMISFMVDGKEQDRKEKIYFALSQEITANITIDYKMSSTVSKLSTSACNGDEEQSCGRENALSGGKKLFIAYSGQLFTRIVFGVLFMVLQTQFLYPTDFPSRFRCDPNSAGDQPRNSTGVMQNSTPILHDCHNQRATKKNSWMKAILVVNGIFVFVVLMEAVYILIRTCKNHGFMKNSKFLRTHLLPLVEESTHHATNIPLIPKEPEQPRTTSLLQEFIENTKEKIKKDTCRPPQLRAPFSSPPGEGQPVKHLALDQIYTNLVVIPNRARYDFTGDRREKLEVYTKSAEKNTAPSGPEDILNHKNKKVLIVGRRRIGKTLYCTKVLRDWALNKAFNKTPDAKIHFDVAFFIKFRAVNAVNKVTLRELLTSSEHSLSDHMDEEVWNYICDNPERVLLIFDGIDEFKHNSKIGDENFEPKFSDRVDEKMPVHALYEKLASGKLLNGAAVLTTTRPTALPCIEKIPFDKVYEILGFSSTQVEDYVTKFGEDKDVGKTVWRHIGGNMNILSLCYIPASCFIICSTLFHMLSFKGIKTLSLPKKLTDIYKKAVKIIYLRHNEDFRGKNFTSEDLESDDLPREVEEKFKNLEKMAFEGIKEGRLMFGGNEVQGMEGSALFHRLPDCRTDESNREKQFCFIHLTMQEFFAARHLANMSETELKSFVSMNIEDGKWELVFQFLAGLMNDKENLPSEIITDLLPVETEEKESGHYNEEWTGKVTCWPTNDKKHFAVTLLKCCSENSEMKTKVQRKLQQTNFDFVKFNSCQLTAALIDTVIENQGKKISHLDLSGNNIGPSGCLEICKLLKCRNSQLSWLNLTDNQLTDEEAKYLADAIRDKNCQLRWLYLWENNITDKGAQHLAEAISNENCQLRTLFLNDNNIRDKGAQHLAEAISNENCQLHRLNLKRNNITEAGEQHLEILLSKSQSDCYLGI</sequence>
<evidence type="ECO:0000256" key="5">
    <source>
        <dbReference type="SAM" id="Phobius"/>
    </source>
</evidence>
<accession>A0A2B4RHL0</accession>
<comment type="caution">
    <text evidence="7">The sequence shown here is derived from an EMBL/GenBank/DDBJ whole genome shotgun (WGS) entry which is preliminary data.</text>
</comment>
<dbReference type="InterPro" id="IPR027417">
    <property type="entry name" value="P-loop_NTPase"/>
</dbReference>
<dbReference type="AlphaFoldDB" id="A0A2B4RHL0"/>
<dbReference type="Gene3D" id="3.40.50.300">
    <property type="entry name" value="P-loop containing nucleotide triphosphate hydrolases"/>
    <property type="match status" value="1"/>
</dbReference>
<dbReference type="InterPro" id="IPR032675">
    <property type="entry name" value="LRR_dom_sf"/>
</dbReference>
<reference evidence="8" key="1">
    <citation type="journal article" date="2017" name="bioRxiv">
        <title>Comparative analysis of the genomes of Stylophora pistillata and Acropora digitifera provides evidence for extensive differences between species of corals.</title>
        <authorList>
            <person name="Voolstra C.R."/>
            <person name="Li Y."/>
            <person name="Liew Y.J."/>
            <person name="Baumgarten S."/>
            <person name="Zoccola D."/>
            <person name="Flot J.-F."/>
            <person name="Tambutte S."/>
            <person name="Allemand D."/>
            <person name="Aranda M."/>
        </authorList>
    </citation>
    <scope>NUCLEOTIDE SEQUENCE [LARGE SCALE GENOMIC DNA]</scope>
</reference>
<gene>
    <name evidence="7" type="primary">Nlrc5</name>
    <name evidence="7" type="ORF">AWC38_SpisGene20010</name>
</gene>
<dbReference type="InterPro" id="IPR007111">
    <property type="entry name" value="NACHT_NTPase"/>
</dbReference>
<evidence type="ECO:0000256" key="1">
    <source>
        <dbReference type="ARBA" id="ARBA00022614"/>
    </source>
</evidence>
<evidence type="ECO:0000256" key="2">
    <source>
        <dbReference type="ARBA" id="ARBA00022737"/>
    </source>
</evidence>
<dbReference type="OrthoDB" id="5971823at2759"/>
<protein>
    <submittedName>
        <fullName evidence="7">Protein NLRC5</fullName>
    </submittedName>
</protein>
<dbReference type="EMBL" id="LSMT01000614">
    <property type="protein sequence ID" value="PFX15755.1"/>
    <property type="molecule type" value="Genomic_DNA"/>
</dbReference>
<evidence type="ECO:0000313" key="8">
    <source>
        <dbReference type="Proteomes" id="UP000225706"/>
    </source>
</evidence>
<keyword evidence="5" id="KW-0812">Transmembrane</keyword>
<keyword evidence="1" id="KW-0433">Leucine-rich repeat</keyword>
<dbReference type="SUPFAM" id="SSF52540">
    <property type="entry name" value="P-loop containing nucleoside triphosphate hydrolases"/>
    <property type="match status" value="1"/>
</dbReference>
<dbReference type="InterPro" id="IPR051261">
    <property type="entry name" value="NLR"/>
</dbReference>
<dbReference type="Gene3D" id="1.20.1440.80">
    <property type="entry name" value="Gap junction channel protein cysteine-rich domain"/>
    <property type="match status" value="1"/>
</dbReference>
<evidence type="ECO:0000256" key="4">
    <source>
        <dbReference type="ARBA" id="ARBA00022840"/>
    </source>
</evidence>
<dbReference type="InterPro" id="IPR038359">
    <property type="entry name" value="Connexin_N_sf"/>
</dbReference>
<evidence type="ECO:0000256" key="3">
    <source>
        <dbReference type="ARBA" id="ARBA00022741"/>
    </source>
</evidence>